<evidence type="ECO:0000313" key="14">
    <source>
        <dbReference type="Proteomes" id="UP001152300"/>
    </source>
</evidence>
<evidence type="ECO:0000256" key="5">
    <source>
        <dbReference type="ARBA" id="ARBA00022989"/>
    </source>
</evidence>
<dbReference type="PANTHER" id="PTHR43562">
    <property type="entry name" value="NAPA-TYPE SODIUM/HYDROGEN ANTIPORTER"/>
    <property type="match status" value="1"/>
</dbReference>
<proteinExistence type="predicted"/>
<evidence type="ECO:0000256" key="4">
    <source>
        <dbReference type="ARBA" id="ARBA00022692"/>
    </source>
</evidence>
<evidence type="ECO:0000256" key="2">
    <source>
        <dbReference type="ARBA" id="ARBA00022448"/>
    </source>
</evidence>
<feature type="transmembrane region" description="Helical" evidence="10">
    <location>
        <begin position="28"/>
        <end position="47"/>
    </location>
</feature>
<keyword evidence="14" id="KW-1185">Reference proteome</keyword>
<dbReference type="OrthoDB" id="1288932at2759"/>
<keyword evidence="11" id="KW-0732">Signal</keyword>
<feature type="signal peptide" evidence="11">
    <location>
        <begin position="1"/>
        <end position="18"/>
    </location>
</feature>
<evidence type="ECO:0000313" key="13">
    <source>
        <dbReference type="EMBL" id="KAJ8066290.1"/>
    </source>
</evidence>
<evidence type="ECO:0000256" key="3">
    <source>
        <dbReference type="ARBA" id="ARBA00022449"/>
    </source>
</evidence>
<keyword evidence="3" id="KW-0050">Antiport</keyword>
<evidence type="ECO:0000256" key="7">
    <source>
        <dbReference type="ARBA" id="ARBA00023065"/>
    </source>
</evidence>
<dbReference type="AlphaFoldDB" id="A0A9X0ANZ2"/>
<evidence type="ECO:0000256" key="8">
    <source>
        <dbReference type="ARBA" id="ARBA00023136"/>
    </source>
</evidence>
<feature type="transmembrane region" description="Helical" evidence="10">
    <location>
        <begin position="59"/>
        <end position="80"/>
    </location>
</feature>
<evidence type="ECO:0000256" key="11">
    <source>
        <dbReference type="SAM" id="SignalP"/>
    </source>
</evidence>
<feature type="transmembrane region" description="Helical" evidence="10">
    <location>
        <begin position="157"/>
        <end position="185"/>
    </location>
</feature>
<comment type="subcellular location">
    <subcellularLocation>
        <location evidence="1">Membrane</location>
        <topology evidence="1">Multi-pass membrane protein</topology>
    </subcellularLocation>
</comment>
<dbReference type="InterPro" id="IPR038770">
    <property type="entry name" value="Na+/solute_symporter_sf"/>
</dbReference>
<sequence>MPIAFSFLLLILPFPSSPGTLYPTPLAAFSAGASLCSTSLGTTFAILSSANMQHTRVGVILVGAAMMDDVVGLVMVNIVTTLGSGGTGGWPIARPIVASFGLLIVSLAVCRFILTPIWLYLVKHSQPEVAPNITTSSKFNIKGFALKLFRNIPHLSFLLPTLVLIVFVTIASFIDASVLFAAFIAGGVVNYLWDVGMHDVEEESRSDDV</sequence>
<dbReference type="InterPro" id="IPR006153">
    <property type="entry name" value="Cation/H_exchanger_TM"/>
</dbReference>
<dbReference type="Gene3D" id="1.20.1530.20">
    <property type="match status" value="1"/>
</dbReference>
<keyword evidence="8 10" id="KW-0472">Membrane</keyword>
<dbReference type="Proteomes" id="UP001152300">
    <property type="component" value="Unassembled WGS sequence"/>
</dbReference>
<keyword evidence="5 10" id="KW-1133">Transmembrane helix</keyword>
<keyword evidence="2" id="KW-0813">Transport</keyword>
<evidence type="ECO:0000256" key="6">
    <source>
        <dbReference type="ARBA" id="ARBA00023053"/>
    </source>
</evidence>
<reference evidence="13" key="1">
    <citation type="submission" date="2022-11" db="EMBL/GenBank/DDBJ databases">
        <title>Genome Resource of Sclerotinia nivalis Strain SnTB1, a Plant Pathogen Isolated from American Ginseng.</title>
        <authorList>
            <person name="Fan S."/>
        </authorList>
    </citation>
    <scope>NUCLEOTIDE SEQUENCE</scope>
    <source>
        <strain evidence="13">SnTB1</strain>
    </source>
</reference>
<dbReference type="GO" id="GO:0006814">
    <property type="term" value="P:sodium ion transport"/>
    <property type="evidence" value="ECO:0007669"/>
    <property type="project" value="UniProtKB-KW"/>
</dbReference>
<keyword evidence="7" id="KW-0406">Ion transport</keyword>
<name>A0A9X0ANZ2_9HELO</name>
<comment type="caution">
    <text evidence="13">The sequence shown here is derived from an EMBL/GenBank/DDBJ whole genome shotgun (WGS) entry which is preliminary data.</text>
</comment>
<keyword evidence="6" id="KW-0915">Sodium</keyword>
<organism evidence="13 14">
    <name type="scientific">Sclerotinia nivalis</name>
    <dbReference type="NCBI Taxonomy" id="352851"/>
    <lineage>
        <taxon>Eukaryota</taxon>
        <taxon>Fungi</taxon>
        <taxon>Dikarya</taxon>
        <taxon>Ascomycota</taxon>
        <taxon>Pezizomycotina</taxon>
        <taxon>Leotiomycetes</taxon>
        <taxon>Helotiales</taxon>
        <taxon>Sclerotiniaceae</taxon>
        <taxon>Sclerotinia</taxon>
    </lineage>
</organism>
<feature type="transmembrane region" description="Helical" evidence="10">
    <location>
        <begin position="92"/>
        <end position="114"/>
    </location>
</feature>
<dbReference type="GO" id="GO:0015297">
    <property type="term" value="F:antiporter activity"/>
    <property type="evidence" value="ECO:0007669"/>
    <property type="project" value="UniProtKB-KW"/>
</dbReference>
<evidence type="ECO:0000256" key="10">
    <source>
        <dbReference type="SAM" id="Phobius"/>
    </source>
</evidence>
<dbReference type="Pfam" id="PF00999">
    <property type="entry name" value="Na_H_Exchanger"/>
    <property type="match status" value="1"/>
</dbReference>
<keyword evidence="4 10" id="KW-0812">Transmembrane</keyword>
<dbReference type="PANTHER" id="PTHR43562:SF3">
    <property type="entry name" value="SODIUM ION_PROTON EXCHANGER (EUROFUNG)"/>
    <property type="match status" value="1"/>
</dbReference>
<evidence type="ECO:0000259" key="12">
    <source>
        <dbReference type="Pfam" id="PF00999"/>
    </source>
</evidence>
<dbReference type="EMBL" id="JAPEIS010000005">
    <property type="protein sequence ID" value="KAJ8066290.1"/>
    <property type="molecule type" value="Genomic_DNA"/>
</dbReference>
<keyword evidence="9" id="KW-0739">Sodium transport</keyword>
<accession>A0A9X0ANZ2</accession>
<protein>
    <recommendedName>
        <fullName evidence="12">Cation/H+ exchanger transmembrane domain-containing protein</fullName>
    </recommendedName>
</protein>
<dbReference type="GO" id="GO:1902600">
    <property type="term" value="P:proton transmembrane transport"/>
    <property type="evidence" value="ECO:0007669"/>
    <property type="project" value="InterPro"/>
</dbReference>
<gene>
    <name evidence="13" type="ORF">OCU04_005370</name>
</gene>
<dbReference type="GO" id="GO:0016020">
    <property type="term" value="C:membrane"/>
    <property type="evidence" value="ECO:0007669"/>
    <property type="project" value="UniProtKB-SubCell"/>
</dbReference>
<feature type="chain" id="PRO_5040869925" description="Cation/H+ exchanger transmembrane domain-containing protein" evidence="11">
    <location>
        <begin position="19"/>
        <end position="209"/>
    </location>
</feature>
<evidence type="ECO:0000256" key="1">
    <source>
        <dbReference type="ARBA" id="ARBA00004141"/>
    </source>
</evidence>
<evidence type="ECO:0000256" key="9">
    <source>
        <dbReference type="ARBA" id="ARBA00023201"/>
    </source>
</evidence>
<feature type="domain" description="Cation/H+ exchanger transmembrane" evidence="12">
    <location>
        <begin position="6"/>
        <end position="113"/>
    </location>
</feature>